<accession>A0AAD1D8H5</accession>
<dbReference type="EMBL" id="RBWX01000010">
    <property type="protein sequence ID" value="RKS86580.1"/>
    <property type="molecule type" value="Genomic_DNA"/>
</dbReference>
<evidence type="ECO:0000313" key="3">
    <source>
        <dbReference type="Proteomes" id="UP000275727"/>
    </source>
</evidence>
<reference evidence="2 4" key="2">
    <citation type="submission" date="2018-10" db="EMBL/GenBank/DDBJ databases">
        <title>Genomic Encyclopedia of Type Strains, Phase IV (KMG-IV): sequencing the most valuable type-strain genomes for metagenomic binning, comparative biology and taxonomic classification.</title>
        <authorList>
            <person name="Goeker M."/>
        </authorList>
    </citation>
    <scope>NUCLEOTIDE SEQUENCE [LARGE SCALE GENOMIC DNA]</scope>
    <source>
        <strain evidence="2 4">DSM 19791</strain>
    </source>
</reference>
<organism evidence="1 3">
    <name type="scientific">Sphingosinicella microcystinivorans</name>
    <dbReference type="NCBI Taxonomy" id="335406"/>
    <lineage>
        <taxon>Bacteria</taxon>
        <taxon>Pseudomonadati</taxon>
        <taxon>Pseudomonadota</taxon>
        <taxon>Alphaproteobacteria</taxon>
        <taxon>Sphingomonadales</taxon>
        <taxon>Sphingosinicellaceae</taxon>
        <taxon>Sphingosinicella</taxon>
    </lineage>
</organism>
<proteinExistence type="predicted"/>
<reference evidence="1 3" key="1">
    <citation type="submission" date="2018-06" db="EMBL/GenBank/DDBJ databases">
        <title>Complete Genome Sequence of the Microcystin-Degrading Bacterium Sphingosinicella microcystinivorans Strain B-9.</title>
        <authorList>
            <person name="Jin H."/>
            <person name="Nishizawa T."/>
            <person name="Guo Y."/>
            <person name="Nishizawa A."/>
            <person name="Park H."/>
            <person name="Kato H."/>
            <person name="Tsuji K."/>
            <person name="Harada K."/>
        </authorList>
    </citation>
    <scope>NUCLEOTIDE SEQUENCE [LARGE SCALE GENOMIC DNA]</scope>
    <source>
        <strain evidence="1 3">B9</strain>
    </source>
</reference>
<name>A0AAD1D8H5_SPHMI</name>
<evidence type="ECO:0000313" key="2">
    <source>
        <dbReference type="EMBL" id="RKS86580.1"/>
    </source>
</evidence>
<evidence type="ECO:0000313" key="4">
    <source>
        <dbReference type="Proteomes" id="UP000276029"/>
    </source>
</evidence>
<protein>
    <submittedName>
        <fullName evidence="1">Uncharacterized protein</fullName>
    </submittedName>
</protein>
<sequence>MIYAYAKAATMAFPQDGQTVQPTKLREARSLAGLFSERGRDMQLFHAWRP</sequence>
<dbReference type="KEGG" id="smic:SmB9_29700"/>
<dbReference type="EMBL" id="AP018711">
    <property type="protein sequence ID" value="BBE35312.1"/>
    <property type="molecule type" value="Genomic_DNA"/>
</dbReference>
<dbReference type="AlphaFoldDB" id="A0AAD1D8H5"/>
<evidence type="ECO:0000313" key="1">
    <source>
        <dbReference type="EMBL" id="BBE35312.1"/>
    </source>
</evidence>
<dbReference type="Proteomes" id="UP000275727">
    <property type="component" value="Chromosome"/>
</dbReference>
<dbReference type="Proteomes" id="UP000276029">
    <property type="component" value="Unassembled WGS sequence"/>
</dbReference>
<gene>
    <name evidence="2" type="ORF">DFR51_3293</name>
    <name evidence="1" type="ORF">SmB9_29700</name>
</gene>
<dbReference type="RefSeq" id="WP_160119237.1">
    <property type="nucleotide sequence ID" value="NZ_AP018711.1"/>
</dbReference>
<keyword evidence="4" id="KW-1185">Reference proteome</keyword>